<dbReference type="OrthoDB" id="9789566at2"/>
<accession>A0A4R8DNK0</accession>
<organism evidence="4 5">
    <name type="scientific">Dinghuibacter silviterrae</name>
    <dbReference type="NCBI Taxonomy" id="1539049"/>
    <lineage>
        <taxon>Bacteria</taxon>
        <taxon>Pseudomonadati</taxon>
        <taxon>Bacteroidota</taxon>
        <taxon>Chitinophagia</taxon>
        <taxon>Chitinophagales</taxon>
        <taxon>Chitinophagaceae</taxon>
        <taxon>Dinghuibacter</taxon>
    </lineage>
</organism>
<gene>
    <name evidence="4" type="ORF">EDB95_0398</name>
</gene>
<keyword evidence="1 2" id="KW-0238">DNA-binding</keyword>
<dbReference type="RefSeq" id="WP_133990043.1">
    <property type="nucleotide sequence ID" value="NZ_SODV01000001.1"/>
</dbReference>
<dbReference type="EMBL" id="SODV01000001">
    <property type="protein sequence ID" value="TDW99388.1"/>
    <property type="molecule type" value="Genomic_DNA"/>
</dbReference>
<evidence type="ECO:0000313" key="5">
    <source>
        <dbReference type="Proteomes" id="UP000294498"/>
    </source>
</evidence>
<dbReference type="InterPro" id="IPR009057">
    <property type="entry name" value="Homeodomain-like_sf"/>
</dbReference>
<feature type="DNA-binding region" description="H-T-H motif" evidence="2">
    <location>
        <begin position="24"/>
        <end position="43"/>
    </location>
</feature>
<dbReference type="GO" id="GO:0003677">
    <property type="term" value="F:DNA binding"/>
    <property type="evidence" value="ECO:0007669"/>
    <property type="project" value="UniProtKB-UniRule"/>
</dbReference>
<protein>
    <submittedName>
        <fullName evidence="4">TetR family transcriptional regulator</fullName>
    </submittedName>
</protein>
<dbReference type="InterPro" id="IPR041490">
    <property type="entry name" value="KstR2_TetR_C"/>
</dbReference>
<dbReference type="Gene3D" id="1.10.357.10">
    <property type="entry name" value="Tetracycline Repressor, domain 2"/>
    <property type="match status" value="1"/>
</dbReference>
<dbReference type="Proteomes" id="UP000294498">
    <property type="component" value="Unassembled WGS sequence"/>
</dbReference>
<keyword evidence="5" id="KW-1185">Reference proteome</keyword>
<feature type="domain" description="HTH tetR-type" evidence="3">
    <location>
        <begin position="1"/>
        <end position="61"/>
    </location>
</feature>
<comment type="caution">
    <text evidence="4">The sequence shown here is derived from an EMBL/GenBank/DDBJ whole genome shotgun (WGS) entry which is preliminary data.</text>
</comment>
<dbReference type="SUPFAM" id="SSF46689">
    <property type="entry name" value="Homeodomain-like"/>
    <property type="match status" value="1"/>
</dbReference>
<dbReference type="PANTHER" id="PTHR30328">
    <property type="entry name" value="TRANSCRIPTIONAL REPRESSOR"/>
    <property type="match status" value="1"/>
</dbReference>
<dbReference type="Pfam" id="PF00440">
    <property type="entry name" value="TetR_N"/>
    <property type="match status" value="1"/>
</dbReference>
<proteinExistence type="predicted"/>
<dbReference type="Pfam" id="PF17932">
    <property type="entry name" value="TetR_C_24"/>
    <property type="match status" value="1"/>
</dbReference>
<sequence length="206" mass="23584">MDKRTLILSAAEKLFGEKGFEGTTVRDIAHSAGVNLAMISYYFGSKEKLFEALVEYRSGYTTGVLEELAQDEHLEPMQKMYKLIDFYVERILSNFQFHNIISRQFSTLQSTDLKEALMRMKAKNLEQIEKIMADGQKKGVFRKVDLELTLASIIGTISQLTLSKEWYCRILGILSPDPNDFSPELVTRLKNHLKDMVTAHLRVPQS</sequence>
<dbReference type="PROSITE" id="PS01081">
    <property type="entry name" value="HTH_TETR_1"/>
    <property type="match status" value="1"/>
</dbReference>
<dbReference type="PANTHER" id="PTHR30328:SF54">
    <property type="entry name" value="HTH-TYPE TRANSCRIPTIONAL REPRESSOR SCO4008"/>
    <property type="match status" value="1"/>
</dbReference>
<name>A0A4R8DNK0_9BACT</name>
<dbReference type="InterPro" id="IPR050109">
    <property type="entry name" value="HTH-type_TetR-like_transc_reg"/>
</dbReference>
<evidence type="ECO:0000256" key="1">
    <source>
        <dbReference type="ARBA" id="ARBA00023125"/>
    </source>
</evidence>
<dbReference type="PROSITE" id="PS50977">
    <property type="entry name" value="HTH_TETR_2"/>
    <property type="match status" value="1"/>
</dbReference>
<evidence type="ECO:0000256" key="2">
    <source>
        <dbReference type="PROSITE-ProRule" id="PRU00335"/>
    </source>
</evidence>
<evidence type="ECO:0000259" key="3">
    <source>
        <dbReference type="PROSITE" id="PS50977"/>
    </source>
</evidence>
<dbReference type="SUPFAM" id="SSF48498">
    <property type="entry name" value="Tetracyclin repressor-like, C-terminal domain"/>
    <property type="match status" value="1"/>
</dbReference>
<dbReference type="InterPro" id="IPR023772">
    <property type="entry name" value="DNA-bd_HTH_TetR-type_CS"/>
</dbReference>
<dbReference type="PRINTS" id="PR00455">
    <property type="entry name" value="HTHTETR"/>
</dbReference>
<evidence type="ECO:0000313" key="4">
    <source>
        <dbReference type="EMBL" id="TDW99388.1"/>
    </source>
</evidence>
<dbReference type="InterPro" id="IPR036271">
    <property type="entry name" value="Tet_transcr_reg_TetR-rel_C_sf"/>
</dbReference>
<reference evidence="4 5" key="1">
    <citation type="submission" date="2019-03" db="EMBL/GenBank/DDBJ databases">
        <title>Genomic Encyclopedia of Type Strains, Phase IV (KMG-IV): sequencing the most valuable type-strain genomes for metagenomic binning, comparative biology and taxonomic classification.</title>
        <authorList>
            <person name="Goeker M."/>
        </authorList>
    </citation>
    <scope>NUCLEOTIDE SEQUENCE [LARGE SCALE GENOMIC DNA]</scope>
    <source>
        <strain evidence="4 5">DSM 100059</strain>
    </source>
</reference>
<dbReference type="AlphaFoldDB" id="A0A4R8DNK0"/>
<dbReference type="InterPro" id="IPR001647">
    <property type="entry name" value="HTH_TetR"/>
</dbReference>